<dbReference type="CDD" id="cd02440">
    <property type="entry name" value="AdoMet_MTases"/>
    <property type="match status" value="1"/>
</dbReference>
<comment type="caution">
    <text evidence="2">The sequence shown here is derived from an EMBL/GenBank/DDBJ whole genome shotgun (WGS) entry which is preliminary data.</text>
</comment>
<proteinExistence type="predicted"/>
<keyword evidence="2" id="KW-0808">Transferase</keyword>
<dbReference type="AlphaFoldDB" id="A0A8J3YJW1"/>
<organism evidence="2 3">
    <name type="scientific">Virgisporangium aliadipatigenens</name>
    <dbReference type="NCBI Taxonomy" id="741659"/>
    <lineage>
        <taxon>Bacteria</taxon>
        <taxon>Bacillati</taxon>
        <taxon>Actinomycetota</taxon>
        <taxon>Actinomycetes</taxon>
        <taxon>Micromonosporales</taxon>
        <taxon>Micromonosporaceae</taxon>
        <taxon>Virgisporangium</taxon>
    </lineage>
</organism>
<dbReference type="Pfam" id="PF08241">
    <property type="entry name" value="Methyltransf_11"/>
    <property type="match status" value="1"/>
</dbReference>
<dbReference type="SUPFAM" id="SSF53335">
    <property type="entry name" value="S-adenosyl-L-methionine-dependent methyltransferases"/>
    <property type="match status" value="1"/>
</dbReference>
<dbReference type="EMBL" id="BOPF01000012">
    <property type="protein sequence ID" value="GIJ46669.1"/>
    <property type="molecule type" value="Genomic_DNA"/>
</dbReference>
<keyword evidence="3" id="KW-1185">Reference proteome</keyword>
<dbReference type="Proteomes" id="UP000619260">
    <property type="component" value="Unassembled WGS sequence"/>
</dbReference>
<protein>
    <submittedName>
        <fullName evidence="2">Methyltransferase</fullName>
    </submittedName>
</protein>
<evidence type="ECO:0000313" key="3">
    <source>
        <dbReference type="Proteomes" id="UP000619260"/>
    </source>
</evidence>
<dbReference type="InterPro" id="IPR029063">
    <property type="entry name" value="SAM-dependent_MTases_sf"/>
</dbReference>
<evidence type="ECO:0000313" key="2">
    <source>
        <dbReference type="EMBL" id="GIJ46669.1"/>
    </source>
</evidence>
<dbReference type="Gene3D" id="3.40.50.150">
    <property type="entry name" value="Vaccinia Virus protein VP39"/>
    <property type="match status" value="1"/>
</dbReference>
<keyword evidence="2" id="KW-0489">Methyltransferase</keyword>
<gene>
    <name evidence="2" type="ORF">Val02_35550</name>
</gene>
<dbReference type="PANTHER" id="PTHR43591:SF24">
    <property type="entry name" value="2-METHOXY-6-POLYPRENYL-1,4-BENZOQUINOL METHYLASE, MITOCHONDRIAL"/>
    <property type="match status" value="1"/>
</dbReference>
<sequence>MFGPQRHQNLAAALPVRPGGAVVDLGCGSGLTLAALAARVEDSSLLVGVDQKPGGRANRRIRHVIANLDERLPFGDATVDAALSQNVIESLPDPQAFLAEAARILAPGGHLLLGHSDFDTLVFSSADLALTRSLVHRFCDTVQPWMTVADGTIGRRLVGLARRSPLTLVRTYAWVGHHTTFEEGGPAHTAANLVAQEGRRDPALKGSVDGWLADLERQARDGELFYSLNDYAVLLRKD</sequence>
<name>A0A8J3YJW1_9ACTN</name>
<dbReference type="InterPro" id="IPR013216">
    <property type="entry name" value="Methyltransf_11"/>
</dbReference>
<reference evidence="2" key="1">
    <citation type="submission" date="2021-01" db="EMBL/GenBank/DDBJ databases">
        <title>Whole genome shotgun sequence of Virgisporangium aliadipatigenens NBRC 105644.</title>
        <authorList>
            <person name="Komaki H."/>
            <person name="Tamura T."/>
        </authorList>
    </citation>
    <scope>NUCLEOTIDE SEQUENCE</scope>
    <source>
        <strain evidence="2">NBRC 105644</strain>
    </source>
</reference>
<dbReference type="GO" id="GO:0032259">
    <property type="term" value="P:methylation"/>
    <property type="evidence" value="ECO:0007669"/>
    <property type="project" value="UniProtKB-KW"/>
</dbReference>
<accession>A0A8J3YJW1</accession>
<evidence type="ECO:0000259" key="1">
    <source>
        <dbReference type="Pfam" id="PF08241"/>
    </source>
</evidence>
<feature type="domain" description="Methyltransferase type 11" evidence="1">
    <location>
        <begin position="23"/>
        <end position="112"/>
    </location>
</feature>
<dbReference type="PANTHER" id="PTHR43591">
    <property type="entry name" value="METHYLTRANSFERASE"/>
    <property type="match status" value="1"/>
</dbReference>
<dbReference type="RefSeq" id="WP_203900194.1">
    <property type="nucleotide sequence ID" value="NZ_BOPF01000012.1"/>
</dbReference>
<dbReference type="GO" id="GO:0008757">
    <property type="term" value="F:S-adenosylmethionine-dependent methyltransferase activity"/>
    <property type="evidence" value="ECO:0007669"/>
    <property type="project" value="InterPro"/>
</dbReference>